<gene>
    <name evidence="3" type="ORF">IN07_14375</name>
</gene>
<reference evidence="3 4" key="1">
    <citation type="submission" date="2014-07" db="EMBL/GenBank/DDBJ databases">
        <title>Biosystematic studies on Modestobacter strains isolated from extreme hyper-arid desert soil and from historic building.</title>
        <authorList>
            <person name="Bukarasam K."/>
            <person name="Bull A."/>
            <person name="Girard G."/>
            <person name="van Wezel G."/>
            <person name="Goodfellow M."/>
        </authorList>
    </citation>
    <scope>NUCLEOTIDE SEQUENCE [LARGE SCALE GENOMIC DNA]</scope>
    <source>
        <strain evidence="3 4">KNN45-2b</strain>
    </source>
</reference>
<accession>A0A098Y8C9</accession>
<comment type="caution">
    <text evidence="3">The sequence shown here is derived from an EMBL/GenBank/DDBJ whole genome shotgun (WGS) entry which is preliminary data.</text>
</comment>
<dbReference type="AlphaFoldDB" id="A0A098Y8C9"/>
<evidence type="ECO:0000256" key="1">
    <source>
        <dbReference type="SAM" id="MobiDB-lite"/>
    </source>
</evidence>
<evidence type="ECO:0000313" key="4">
    <source>
        <dbReference type="Proteomes" id="UP000029713"/>
    </source>
</evidence>
<dbReference type="Pfam" id="PF03235">
    <property type="entry name" value="GmrSD_N"/>
    <property type="match status" value="1"/>
</dbReference>
<feature type="compositionally biased region" description="Polar residues" evidence="1">
    <location>
        <begin position="319"/>
        <end position="336"/>
    </location>
</feature>
<feature type="domain" description="GmrSD restriction endonucleases N-terminal" evidence="2">
    <location>
        <begin position="17"/>
        <end position="160"/>
    </location>
</feature>
<feature type="region of interest" description="Disordered" evidence="1">
    <location>
        <begin position="310"/>
        <end position="339"/>
    </location>
</feature>
<evidence type="ECO:0000313" key="3">
    <source>
        <dbReference type="EMBL" id="KGH45966.1"/>
    </source>
</evidence>
<evidence type="ECO:0000259" key="2">
    <source>
        <dbReference type="Pfam" id="PF03235"/>
    </source>
</evidence>
<dbReference type="STRING" id="1522368.IN07_14375"/>
<keyword evidence="4" id="KW-1185">Reference proteome</keyword>
<dbReference type="PANTHER" id="PTHR39639">
    <property type="entry name" value="CHROMOSOME 16, WHOLE GENOME SHOTGUN SEQUENCE"/>
    <property type="match status" value="1"/>
</dbReference>
<dbReference type="PANTHER" id="PTHR39639:SF1">
    <property type="entry name" value="DUF262 DOMAIN-CONTAINING PROTEIN"/>
    <property type="match status" value="1"/>
</dbReference>
<dbReference type="InterPro" id="IPR004919">
    <property type="entry name" value="GmrSD_N"/>
</dbReference>
<organism evidence="3 4">
    <name type="scientific">Modestobacter caceresii</name>
    <dbReference type="NCBI Taxonomy" id="1522368"/>
    <lineage>
        <taxon>Bacteria</taxon>
        <taxon>Bacillati</taxon>
        <taxon>Actinomycetota</taxon>
        <taxon>Actinomycetes</taxon>
        <taxon>Geodermatophilales</taxon>
        <taxon>Geodermatophilaceae</taxon>
        <taxon>Modestobacter</taxon>
    </lineage>
</organism>
<dbReference type="EMBL" id="JPMX01000062">
    <property type="protein sequence ID" value="KGH45966.1"/>
    <property type="molecule type" value="Genomic_DNA"/>
</dbReference>
<sequence length="354" mass="41523">MDRRPSLQSITWLLNLNRYKQLDLNPPYQRRSVWSLREKQRFLDTILRNYPSPAIFFHTSLDDEGNPTYHVVDGKQRLSTILDFVDNKIRLPKDYGDSRLRGANWKALEEFPSARKAFWRYQLLVEQLDDVQEAIVKEIFERLNRNSRKLEPQEMRHARFDGWLITYLEAQADAEIWKQLKVSTLARRKRMADVQILSEFAEIMLRRQVVGFDQEGIDFIYAMYEDPAESVPDFDGPAFTEAFESNALFLRDMNLHNSVITEKATSRNHLYPLWATVALTDLRKKDASACADKYLGFHTELERLRILDAGDPTRDRSTDNTSVQRYLSNSTGASTEEPQRRARFEALRDYLLTE</sequence>
<dbReference type="Proteomes" id="UP000029713">
    <property type="component" value="Unassembled WGS sequence"/>
</dbReference>
<proteinExistence type="predicted"/>
<protein>
    <recommendedName>
        <fullName evidence="2">GmrSD restriction endonucleases N-terminal domain-containing protein</fullName>
    </recommendedName>
</protein>
<name>A0A098Y8C9_9ACTN</name>